<evidence type="ECO:0000259" key="1">
    <source>
        <dbReference type="Pfam" id="PF09860"/>
    </source>
</evidence>
<gene>
    <name evidence="2" type="ORF">GCM10007927_00210</name>
</gene>
<organism evidence="2 3">
    <name type="scientific">Sulfitobacter pacificus</name>
    <dbReference type="NCBI Taxonomy" id="1499314"/>
    <lineage>
        <taxon>Bacteria</taxon>
        <taxon>Pseudomonadati</taxon>
        <taxon>Pseudomonadota</taxon>
        <taxon>Alphaproteobacteria</taxon>
        <taxon>Rhodobacterales</taxon>
        <taxon>Roseobacteraceae</taxon>
        <taxon>Sulfitobacter</taxon>
    </lineage>
</organism>
<dbReference type="EMBL" id="BSNL01000001">
    <property type="protein sequence ID" value="GLQ25218.1"/>
    <property type="molecule type" value="Genomic_DNA"/>
</dbReference>
<evidence type="ECO:0000313" key="3">
    <source>
        <dbReference type="Proteomes" id="UP001161388"/>
    </source>
</evidence>
<accession>A0ABQ5VCJ9</accession>
<dbReference type="Pfam" id="PF09860">
    <property type="entry name" value="DUF2087"/>
    <property type="match status" value="1"/>
</dbReference>
<comment type="caution">
    <text evidence="2">The sequence shown here is derived from an EMBL/GenBank/DDBJ whole genome shotgun (WGS) entry which is preliminary data.</text>
</comment>
<protein>
    <recommendedName>
        <fullName evidence="1">DUF2087 domain-containing protein</fullName>
    </recommendedName>
</protein>
<reference evidence="2" key="2">
    <citation type="submission" date="2023-01" db="EMBL/GenBank/DDBJ databases">
        <title>Draft genome sequence of Sulfitobacter pacificus strain NBRC 109915.</title>
        <authorList>
            <person name="Sun Q."/>
            <person name="Mori K."/>
        </authorList>
    </citation>
    <scope>NUCLEOTIDE SEQUENCE</scope>
    <source>
        <strain evidence="2">NBRC 109915</strain>
    </source>
</reference>
<reference evidence="2" key="1">
    <citation type="journal article" date="2014" name="Int. J. Syst. Evol. Microbiol.">
        <title>Complete genome of a new Firmicutes species belonging to the dominant human colonic microbiota ('Ruminococcus bicirculans') reveals two chromosomes and a selective capacity to utilize plant glucans.</title>
        <authorList>
            <consortium name="NISC Comparative Sequencing Program"/>
            <person name="Wegmann U."/>
            <person name="Louis P."/>
            <person name="Goesmann A."/>
            <person name="Henrissat B."/>
            <person name="Duncan S.H."/>
            <person name="Flint H.J."/>
        </authorList>
    </citation>
    <scope>NUCLEOTIDE SEQUENCE</scope>
    <source>
        <strain evidence="2">NBRC 109915</strain>
    </source>
</reference>
<sequence>MSKEAIPLLVADITPFARALSLQLKEADALPSHLGLLNMLARAAGFRNYQHMRASGSAKARLEDSALPADFKRVEKTLQQFDAVGRLIRWPSKRYVQELCLWALWSQLPRGEVMQERDVNGLLNKAHLFEDAAILRRSLIGQKLVSRNADGTDYRRIEQSPSADAIAVIRAVSARRP</sequence>
<name>A0ABQ5VCJ9_9RHOB</name>
<dbReference type="Proteomes" id="UP001161388">
    <property type="component" value="Unassembled WGS sequence"/>
</dbReference>
<keyword evidence="3" id="KW-1185">Reference proteome</keyword>
<proteinExistence type="predicted"/>
<feature type="domain" description="DUF2087" evidence="1">
    <location>
        <begin position="86"/>
        <end position="156"/>
    </location>
</feature>
<dbReference type="InterPro" id="IPR018656">
    <property type="entry name" value="DUF2087"/>
</dbReference>
<dbReference type="RefSeq" id="WP_284369338.1">
    <property type="nucleotide sequence ID" value="NZ_BSNL01000001.1"/>
</dbReference>
<evidence type="ECO:0000313" key="2">
    <source>
        <dbReference type="EMBL" id="GLQ25218.1"/>
    </source>
</evidence>